<dbReference type="Pfam" id="PF00768">
    <property type="entry name" value="Peptidase_S11"/>
    <property type="match status" value="1"/>
</dbReference>
<dbReference type="Gene3D" id="2.60.410.10">
    <property type="entry name" value="D-Ala-D-Ala carboxypeptidase, C-terminal domain"/>
    <property type="match status" value="1"/>
</dbReference>
<evidence type="ECO:0000256" key="6">
    <source>
        <dbReference type="ARBA" id="ARBA00022670"/>
    </source>
</evidence>
<evidence type="ECO:0000256" key="5">
    <source>
        <dbReference type="ARBA" id="ARBA00022645"/>
    </source>
</evidence>
<organism evidence="18 19">
    <name type="scientific">Exobacillus caeni</name>
    <dbReference type="NCBI Taxonomy" id="2574798"/>
    <lineage>
        <taxon>Bacteria</taxon>
        <taxon>Bacillati</taxon>
        <taxon>Bacillota</taxon>
        <taxon>Bacilli</taxon>
        <taxon>Bacillales</taxon>
        <taxon>Guptibacillaceae</taxon>
        <taxon>Exobacillus</taxon>
    </lineage>
</organism>
<dbReference type="InterPro" id="IPR018044">
    <property type="entry name" value="Peptidase_S11"/>
</dbReference>
<dbReference type="EMBL" id="SWLG01000018">
    <property type="protein sequence ID" value="TLS35660.1"/>
    <property type="molecule type" value="Genomic_DNA"/>
</dbReference>
<feature type="active site" evidence="13">
    <location>
        <position position="122"/>
    </location>
</feature>
<dbReference type="PANTHER" id="PTHR21581">
    <property type="entry name" value="D-ALANYL-D-ALANINE CARBOXYPEPTIDASE"/>
    <property type="match status" value="1"/>
</dbReference>
<dbReference type="InterPro" id="IPR001967">
    <property type="entry name" value="Peptidase_S11_N"/>
</dbReference>
<dbReference type="OrthoDB" id="9791132at2"/>
<evidence type="ECO:0000313" key="18">
    <source>
        <dbReference type="EMBL" id="TLS35660.1"/>
    </source>
</evidence>
<evidence type="ECO:0000256" key="8">
    <source>
        <dbReference type="ARBA" id="ARBA00022801"/>
    </source>
</evidence>
<dbReference type="SUPFAM" id="SSF69189">
    <property type="entry name" value="Penicillin-binding protein associated domain"/>
    <property type="match status" value="1"/>
</dbReference>
<keyword evidence="11" id="KW-0961">Cell wall biogenesis/degradation</keyword>
<evidence type="ECO:0000256" key="12">
    <source>
        <dbReference type="ARBA" id="ARBA00034000"/>
    </source>
</evidence>
<dbReference type="GO" id="GO:0071555">
    <property type="term" value="P:cell wall organization"/>
    <property type="evidence" value="ECO:0007669"/>
    <property type="project" value="UniProtKB-KW"/>
</dbReference>
<keyword evidence="19" id="KW-1185">Reference proteome</keyword>
<dbReference type="InterPro" id="IPR012338">
    <property type="entry name" value="Beta-lactam/transpept-like"/>
</dbReference>
<evidence type="ECO:0000256" key="10">
    <source>
        <dbReference type="ARBA" id="ARBA00022984"/>
    </source>
</evidence>
<feature type="binding site" evidence="14">
    <location>
        <position position="228"/>
    </location>
    <ligand>
        <name>substrate</name>
    </ligand>
</feature>
<dbReference type="InterPro" id="IPR037167">
    <property type="entry name" value="Peptidase_S11_C_sf"/>
</dbReference>
<dbReference type="GO" id="GO:0006508">
    <property type="term" value="P:proteolysis"/>
    <property type="evidence" value="ECO:0007669"/>
    <property type="project" value="UniProtKB-KW"/>
</dbReference>
<dbReference type="Gene3D" id="3.40.710.10">
    <property type="entry name" value="DD-peptidase/beta-lactamase superfamily"/>
    <property type="match status" value="1"/>
</dbReference>
<evidence type="ECO:0000256" key="1">
    <source>
        <dbReference type="ARBA" id="ARBA00003217"/>
    </source>
</evidence>
<evidence type="ECO:0000313" key="19">
    <source>
        <dbReference type="Proteomes" id="UP000308230"/>
    </source>
</evidence>
<dbReference type="SMART" id="SM00936">
    <property type="entry name" value="PBP5_C"/>
    <property type="match status" value="1"/>
</dbReference>
<dbReference type="RefSeq" id="WP_138128594.1">
    <property type="nucleotide sequence ID" value="NZ_SWLG01000018.1"/>
</dbReference>
<protein>
    <recommendedName>
        <fullName evidence="4">serine-type D-Ala-D-Ala carboxypeptidase</fullName>
        <ecNumber evidence="4">3.4.16.4</ecNumber>
    </recommendedName>
</protein>
<feature type="domain" description="Peptidase S11 D-Ala-D-Ala carboxypeptidase A C-terminal" evidence="17">
    <location>
        <begin position="278"/>
        <end position="369"/>
    </location>
</feature>
<evidence type="ECO:0000256" key="13">
    <source>
        <dbReference type="PIRSR" id="PIRSR618044-1"/>
    </source>
</evidence>
<dbReference type="UniPathway" id="UPA00219"/>
<evidence type="ECO:0000256" key="15">
    <source>
        <dbReference type="RuleBase" id="RU004016"/>
    </source>
</evidence>
<dbReference type="SUPFAM" id="SSF56601">
    <property type="entry name" value="beta-lactamase/transpeptidase-like"/>
    <property type="match status" value="1"/>
</dbReference>
<evidence type="ECO:0000256" key="9">
    <source>
        <dbReference type="ARBA" id="ARBA00022960"/>
    </source>
</evidence>
<feature type="active site" description="Proton acceptor" evidence="13">
    <location>
        <position position="65"/>
    </location>
</feature>
<dbReference type="GO" id="GO:0009002">
    <property type="term" value="F:serine-type D-Ala-D-Ala carboxypeptidase activity"/>
    <property type="evidence" value="ECO:0007669"/>
    <property type="project" value="UniProtKB-EC"/>
</dbReference>
<dbReference type="FunFam" id="3.40.710.10:FF:000023">
    <property type="entry name" value="D-alanyl-D-alanine carboxypeptidase DacF"/>
    <property type="match status" value="1"/>
</dbReference>
<dbReference type="PRINTS" id="PR00725">
    <property type="entry name" value="DADACBPTASE1"/>
</dbReference>
<dbReference type="Pfam" id="PF07943">
    <property type="entry name" value="PBP5_C"/>
    <property type="match status" value="1"/>
</dbReference>
<dbReference type="InterPro" id="IPR012907">
    <property type="entry name" value="Peptidase_S11_C"/>
</dbReference>
<reference evidence="18 19" key="1">
    <citation type="submission" date="2019-04" db="EMBL/GenBank/DDBJ databases">
        <title>Bacillus caeni sp. nov., a bacterium isolated from mangrove sediment.</title>
        <authorList>
            <person name="Huang H."/>
            <person name="Mo K."/>
            <person name="Hu Y."/>
        </authorList>
    </citation>
    <scope>NUCLEOTIDE SEQUENCE [LARGE SCALE GENOMIC DNA]</scope>
    <source>
        <strain evidence="18 19">HB172195</strain>
    </source>
</reference>
<evidence type="ECO:0000259" key="17">
    <source>
        <dbReference type="SMART" id="SM00936"/>
    </source>
</evidence>
<keyword evidence="9" id="KW-0133">Cell shape</keyword>
<keyword evidence="7 16" id="KW-0732">Signal</keyword>
<evidence type="ECO:0000256" key="4">
    <source>
        <dbReference type="ARBA" id="ARBA00012448"/>
    </source>
</evidence>
<evidence type="ECO:0000256" key="16">
    <source>
        <dbReference type="SAM" id="SignalP"/>
    </source>
</evidence>
<keyword evidence="10" id="KW-0573">Peptidoglycan synthesis</keyword>
<comment type="catalytic activity">
    <reaction evidence="12">
        <text>Preferential cleavage: (Ac)2-L-Lys-D-Ala-|-D-Ala. Also transpeptidation of peptidyl-alanyl moieties that are N-acyl substituents of D-alanine.</text>
        <dbReference type="EC" id="3.4.16.4"/>
    </reaction>
</comment>
<evidence type="ECO:0000256" key="7">
    <source>
        <dbReference type="ARBA" id="ARBA00022729"/>
    </source>
</evidence>
<evidence type="ECO:0000256" key="11">
    <source>
        <dbReference type="ARBA" id="ARBA00023316"/>
    </source>
</evidence>
<keyword evidence="8" id="KW-0378">Hydrolase</keyword>
<keyword evidence="5 18" id="KW-0121">Carboxypeptidase</keyword>
<dbReference type="GO" id="GO:0008360">
    <property type="term" value="P:regulation of cell shape"/>
    <property type="evidence" value="ECO:0007669"/>
    <property type="project" value="UniProtKB-KW"/>
</dbReference>
<comment type="function">
    <text evidence="1">Removes C-terminal D-alanyl residues from sugar-peptide cell wall precursors.</text>
</comment>
<accession>A0A5R9EZV1</accession>
<evidence type="ECO:0000256" key="3">
    <source>
        <dbReference type="ARBA" id="ARBA00007164"/>
    </source>
</evidence>
<dbReference type="InterPro" id="IPR015956">
    <property type="entry name" value="Peniciliin-bd_prot_C_sf"/>
</dbReference>
<dbReference type="GO" id="GO:0009252">
    <property type="term" value="P:peptidoglycan biosynthetic process"/>
    <property type="evidence" value="ECO:0007669"/>
    <property type="project" value="UniProtKB-UniPathway"/>
</dbReference>
<dbReference type="PANTHER" id="PTHR21581:SF6">
    <property type="entry name" value="TRAFFICKING PROTEIN PARTICLE COMPLEX SUBUNIT 12"/>
    <property type="match status" value="1"/>
</dbReference>
<dbReference type="EC" id="3.4.16.4" evidence="4"/>
<comment type="caution">
    <text evidence="18">The sequence shown here is derived from an EMBL/GenBank/DDBJ whole genome shotgun (WGS) entry which is preliminary data.</text>
</comment>
<keyword evidence="6" id="KW-0645">Protease</keyword>
<feature type="signal peptide" evidence="16">
    <location>
        <begin position="1"/>
        <end position="24"/>
    </location>
</feature>
<sequence>MVRFTVVIISFVLCFGSFANLAGAKETKQKIAEKSASAILMERDTGEVLYDKNSEEKLPPASMTKIMTMLLIMEAIEDGKINLDEKVRASEHAASMGGSQIFLEAGEEMTVNELLKGIAIASGNDASVAMAEAIGGSEEGFVDMMNKKVKELGLKNTHFANPTGLPADDHYSTAKDMAVMAKELLKYDLITKYTGKYEDYLREDTDRKFWLVNTNKLVKFYPGVDGLKTGFTREAKYCLTATAQKGDMRIIAVVMGAPTSKERNTEVSKMLDYAFSQYKTHKLYDRHQIVKKVKVSKGNKATLTAVTSERVSVLMKKADKEKEVTTEAKMDKTLVSPIKKGDEVGKLIVKVDGKAVTESALLSSEEVKTASWWQLFKRTLGQFSKAPSL</sequence>
<evidence type="ECO:0000256" key="14">
    <source>
        <dbReference type="PIRSR" id="PIRSR618044-2"/>
    </source>
</evidence>
<comment type="similarity">
    <text evidence="3 15">Belongs to the peptidase S11 family.</text>
</comment>
<gene>
    <name evidence="18" type="ORF">FCL54_19360</name>
</gene>
<feature type="active site" description="Acyl-ester intermediate" evidence="13">
    <location>
        <position position="62"/>
    </location>
</feature>
<proteinExistence type="inferred from homology"/>
<dbReference type="Proteomes" id="UP000308230">
    <property type="component" value="Unassembled WGS sequence"/>
</dbReference>
<comment type="pathway">
    <text evidence="2">Cell wall biogenesis; peptidoglycan biosynthesis.</text>
</comment>
<name>A0A5R9EZV1_9BACL</name>
<feature type="chain" id="PRO_5024284696" description="serine-type D-Ala-D-Ala carboxypeptidase" evidence="16">
    <location>
        <begin position="25"/>
        <end position="389"/>
    </location>
</feature>
<dbReference type="AlphaFoldDB" id="A0A5R9EZV1"/>
<evidence type="ECO:0000256" key="2">
    <source>
        <dbReference type="ARBA" id="ARBA00004752"/>
    </source>
</evidence>